<evidence type="ECO:0000256" key="2">
    <source>
        <dbReference type="ARBA" id="ARBA00022737"/>
    </source>
</evidence>
<sequence length="1046" mass="116988">MGEKMNKRLAYLLAGSLCMSSMPVQTLYARTVNYIVNESFEDEENVWTDWEIKTTSWDKAMVKVKAYNEVGGIQGQDGQYAITYWVDSSETQNHTISLKQTAKDLPSGKYRISAKVMGGERADLTFKAASTTSSAITINEGWNNWQEVSFEFETAEIGDVPVTLEINAAPNAYSYIDEVKLVAIKEELMPSPEMADIFVDYVKDLPDDFIKGMDISSLIAEEASGVKYYNAAGEEEDLCKILKEAGTNYIRVRVWQNPYDAKGNGYGGGNNDLEKAIQIGKRATDAGMRVFVDFHYSDFWSDPGKQKVPKAWENYSLQEKEKAVYDYTKESLQKLLDEGVDVGMIQIGNETTNGFCGETVWENRCKLFNAGSRAIREIDENILIALHFTNPERANYYSDFASKLSQYEVDYDVFASSYYPFWHGSLENLTSVLKNVADIYDKKVMVTETSYIYTKEDTDGHGNSVSGATGEILNYDVSPQGQATCLRDVVEAVVKVGEAGIGVFYWEPAWIKVPAESLEARSEKWETYGSGWAASYAGEYEPDDAGKWYGGSSWDNEAFFDMEGKPLPSLYTYRYLKNGAIGQKALLRLETVNKDVQVGEVIALPLRIKGYYNDHSQEDITVTWDEEEIKKAQNAGIGSYEIEGITVEGAVAKCLLTIKPYNLVKNPSFETEDYQMWQIKYLGENKDYVTYQKNNADALSGEYSVHFWADTEQNFEISQTLTGLENGTYTISGAIQGGDCKNSEIYLYAQSGEHIYKEETGVDGWKQWQQPNLNQVVVADGTLTIGMSVKCDAGGWGTIDDFVCYLNTKSGESAKPSETLALSKPNSGGHSSKTNVSQGSDSKVTYDNLEKEQQENVKNKEMHFKDLSTKHWAYSAVKELVQKGIIQGISTTKFAPQQSLKVDDAFTLLNRILLTKHRGAAKCSSDVVMRYFKNEDNWAYAHKVSIGSQLSEATLSSIAQLVDAPISRELLAQVLYEITDGQLNTINEMKAFEDINGTSHQEALNYCYNTGLLEGIAIDRMAPYKTLTRAEMAVILIRLDALLNNE</sequence>
<evidence type="ECO:0000259" key="7">
    <source>
        <dbReference type="PROSITE" id="PS51272"/>
    </source>
</evidence>
<dbReference type="InterPro" id="IPR011683">
    <property type="entry name" value="Glyco_hydro_53"/>
</dbReference>
<dbReference type="CAZy" id="CBM61">
    <property type="family name" value="Carbohydrate-Binding Module Family 61"/>
</dbReference>
<keyword evidence="2" id="KW-0677">Repeat</keyword>
<dbReference type="SUPFAM" id="SSF51445">
    <property type="entry name" value="(Trans)glycosidases"/>
    <property type="match status" value="1"/>
</dbReference>
<dbReference type="EMBL" id="GU211306">
    <property type="protein sequence ID" value="ACZ98630.1"/>
    <property type="molecule type" value="Genomic_DNA"/>
</dbReference>
<dbReference type="Gene3D" id="2.60.120.260">
    <property type="entry name" value="Galactose-binding domain-like"/>
    <property type="match status" value="2"/>
</dbReference>
<name>D2KFM8_9FIRM</name>
<keyword evidence="4 5" id="KW-0326">Glycosidase</keyword>
<accession>D2KFM8</accession>
<evidence type="ECO:0000256" key="4">
    <source>
        <dbReference type="ARBA" id="ARBA00023295"/>
    </source>
</evidence>
<dbReference type="GO" id="GO:0045490">
    <property type="term" value="P:pectin catabolic process"/>
    <property type="evidence" value="ECO:0007669"/>
    <property type="project" value="TreeGrafter"/>
</dbReference>
<dbReference type="InterPro" id="IPR001119">
    <property type="entry name" value="SLH_dom"/>
</dbReference>
<dbReference type="PANTHER" id="PTHR34983:SF2">
    <property type="entry name" value="ENDO-BETA-1,4-GALACTANASE"/>
    <property type="match status" value="1"/>
</dbReference>
<comment type="catalytic activity">
    <reaction evidence="5">
        <text>The enzyme specifically hydrolyzes (1-&gt;4)-beta-D-galactosidic linkages in type I arabinogalactans.</text>
        <dbReference type="EC" id="3.2.1.89"/>
    </reaction>
</comment>
<dbReference type="GO" id="GO:0015926">
    <property type="term" value="F:glucosidase activity"/>
    <property type="evidence" value="ECO:0007669"/>
    <property type="project" value="InterPro"/>
</dbReference>
<dbReference type="Gene3D" id="3.20.20.80">
    <property type="entry name" value="Glycosidases"/>
    <property type="match status" value="1"/>
</dbReference>
<evidence type="ECO:0000256" key="5">
    <source>
        <dbReference type="RuleBase" id="RU361192"/>
    </source>
</evidence>
<dbReference type="GO" id="GO:0031218">
    <property type="term" value="F:arabinogalactan endo-1,4-beta-galactosidase activity"/>
    <property type="evidence" value="ECO:0007669"/>
    <property type="project" value="UniProtKB-EC"/>
</dbReference>
<dbReference type="AlphaFoldDB" id="D2KFM8"/>
<dbReference type="Pfam" id="PF07532">
    <property type="entry name" value="Big_4"/>
    <property type="match status" value="1"/>
</dbReference>
<feature type="region of interest" description="Disordered" evidence="6">
    <location>
        <begin position="813"/>
        <end position="842"/>
    </location>
</feature>
<feature type="non-terminal residue" evidence="8">
    <location>
        <position position="1046"/>
    </location>
</feature>
<organism evidence="8">
    <name type="scientific">Cellulosilyticum ruminicola</name>
    <dbReference type="NCBI Taxonomy" id="425254"/>
    <lineage>
        <taxon>Bacteria</taxon>
        <taxon>Bacillati</taxon>
        <taxon>Bacillota</taxon>
        <taxon>Clostridia</taxon>
        <taxon>Lachnospirales</taxon>
        <taxon>Cellulosilyticaceae</taxon>
        <taxon>Cellulosilyticum</taxon>
    </lineage>
</organism>
<proteinExistence type="inferred from homology"/>
<protein>
    <recommendedName>
        <fullName evidence="5">Arabinogalactan endo-beta-1,4-galactanase</fullName>
        <ecNumber evidence="5">3.2.1.89</ecNumber>
    </recommendedName>
</protein>
<dbReference type="Pfam" id="PF00395">
    <property type="entry name" value="SLH"/>
    <property type="match status" value="1"/>
</dbReference>
<dbReference type="Pfam" id="PF07745">
    <property type="entry name" value="Glyco_hydro_53"/>
    <property type="match status" value="1"/>
</dbReference>
<dbReference type="PROSITE" id="PS51272">
    <property type="entry name" value="SLH"/>
    <property type="match status" value="2"/>
</dbReference>
<dbReference type="EC" id="3.2.1.89" evidence="5"/>
<dbReference type="InterPro" id="IPR011081">
    <property type="entry name" value="Big_4"/>
</dbReference>
<feature type="domain" description="SLH" evidence="7">
    <location>
        <begin position="860"/>
        <end position="923"/>
    </location>
</feature>
<feature type="compositionally biased region" description="Polar residues" evidence="6">
    <location>
        <begin position="824"/>
        <end position="842"/>
    </location>
</feature>
<comment type="similarity">
    <text evidence="1 5">Belongs to the glycosyl hydrolase 53 family.</text>
</comment>
<feature type="domain" description="SLH" evidence="7">
    <location>
        <begin position="987"/>
        <end position="1046"/>
    </location>
</feature>
<reference evidence="8" key="1">
    <citation type="journal article" date="2010" name="Appl. Environ. Microbiol.">
        <title>Cellulosilyticum ruminicola, a newly described rumen bacterium that possesses redundant fibrolytic-protein-encoding genes and degrades lignocellulose with multiple carbohydrate- borne fibrolytic enzymes.</title>
        <authorList>
            <person name="Cai S."/>
            <person name="Li J."/>
            <person name="Hu F.Z."/>
            <person name="Zhang K."/>
            <person name="Luo Y."/>
            <person name="Janto B."/>
            <person name="Boissy R."/>
            <person name="Ehrlich G."/>
            <person name="Dong X."/>
        </authorList>
    </citation>
    <scope>NUCLEOTIDE SEQUENCE</scope>
    <source>
        <strain evidence="8">CGMCC 1.5065</strain>
    </source>
</reference>
<keyword evidence="3 5" id="KW-0378">Hydrolase</keyword>
<evidence type="ECO:0000256" key="1">
    <source>
        <dbReference type="ARBA" id="ARBA00010687"/>
    </source>
</evidence>
<dbReference type="SUPFAM" id="SSF49785">
    <property type="entry name" value="Galactose-binding domain-like"/>
    <property type="match status" value="1"/>
</dbReference>
<dbReference type="InterPro" id="IPR008979">
    <property type="entry name" value="Galactose-bd-like_sf"/>
</dbReference>
<dbReference type="InterPro" id="IPR017853">
    <property type="entry name" value="GH"/>
</dbReference>
<evidence type="ECO:0000256" key="6">
    <source>
        <dbReference type="SAM" id="MobiDB-lite"/>
    </source>
</evidence>
<dbReference type="PANTHER" id="PTHR34983">
    <property type="entry name" value="ARABINOGALACTAN ENDO-BETA-1,4-GALACTANASE A"/>
    <property type="match status" value="1"/>
</dbReference>
<evidence type="ECO:0000256" key="3">
    <source>
        <dbReference type="ARBA" id="ARBA00022801"/>
    </source>
</evidence>
<dbReference type="CAZy" id="GH53">
    <property type="family name" value="Glycoside Hydrolase Family 53"/>
</dbReference>
<evidence type="ECO:0000313" key="8">
    <source>
        <dbReference type="EMBL" id="ACZ98630.1"/>
    </source>
</evidence>